<keyword evidence="2" id="KW-1185">Reference proteome</keyword>
<organism evidence="1 2">
    <name type="scientific">Actinomadura napierensis</name>
    <dbReference type="NCBI Taxonomy" id="267854"/>
    <lineage>
        <taxon>Bacteria</taxon>
        <taxon>Bacillati</taxon>
        <taxon>Actinomycetota</taxon>
        <taxon>Actinomycetes</taxon>
        <taxon>Streptosporangiales</taxon>
        <taxon>Thermomonosporaceae</taxon>
        <taxon>Actinomadura</taxon>
    </lineage>
</organism>
<sequence>MNTARVVLPDGLSGRPVTAQIESEFPGVCAWYGKATEAWWAMVRVHGVPRLVEAPNPQELRNAIIHLRGWSWPH</sequence>
<accession>A0ABP5KDJ8</accession>
<evidence type="ECO:0000313" key="1">
    <source>
        <dbReference type="EMBL" id="GAA2129288.1"/>
    </source>
</evidence>
<dbReference type="EMBL" id="BAAAMR010000013">
    <property type="protein sequence ID" value="GAA2129288.1"/>
    <property type="molecule type" value="Genomic_DNA"/>
</dbReference>
<evidence type="ECO:0000313" key="2">
    <source>
        <dbReference type="Proteomes" id="UP001501020"/>
    </source>
</evidence>
<comment type="caution">
    <text evidence="1">The sequence shown here is derived from an EMBL/GenBank/DDBJ whole genome shotgun (WGS) entry which is preliminary data.</text>
</comment>
<reference evidence="2" key="1">
    <citation type="journal article" date="2019" name="Int. J. Syst. Evol. Microbiol.">
        <title>The Global Catalogue of Microorganisms (GCM) 10K type strain sequencing project: providing services to taxonomists for standard genome sequencing and annotation.</title>
        <authorList>
            <consortium name="The Broad Institute Genomics Platform"/>
            <consortium name="The Broad Institute Genome Sequencing Center for Infectious Disease"/>
            <person name="Wu L."/>
            <person name="Ma J."/>
        </authorList>
    </citation>
    <scope>NUCLEOTIDE SEQUENCE [LARGE SCALE GENOMIC DNA]</scope>
    <source>
        <strain evidence="2">JCM 13850</strain>
    </source>
</reference>
<proteinExistence type="predicted"/>
<name>A0ABP5KDJ8_9ACTN</name>
<gene>
    <name evidence="1" type="ORF">GCM10009727_20630</name>
</gene>
<protein>
    <submittedName>
        <fullName evidence="1">Uncharacterized protein</fullName>
    </submittedName>
</protein>
<dbReference type="Proteomes" id="UP001501020">
    <property type="component" value="Unassembled WGS sequence"/>
</dbReference>